<dbReference type="Gene3D" id="1.10.260.40">
    <property type="entry name" value="lambda repressor-like DNA-binding domains"/>
    <property type="match status" value="1"/>
</dbReference>
<dbReference type="OrthoDB" id="9796786at2"/>
<dbReference type="KEGG" id="run:DR864_20210"/>
<evidence type="ECO:0000313" key="1">
    <source>
        <dbReference type="EMBL" id="AXE19904.1"/>
    </source>
</evidence>
<dbReference type="PANTHER" id="PTHR40455:SF1">
    <property type="entry name" value="ANTITOXIN HIGA"/>
    <property type="match status" value="1"/>
</dbReference>
<dbReference type="InterPro" id="IPR010982">
    <property type="entry name" value="Lambda_DNA-bd_dom_sf"/>
</dbReference>
<dbReference type="GO" id="GO:0001046">
    <property type="term" value="F:core promoter sequence-specific DNA binding"/>
    <property type="evidence" value="ECO:0007669"/>
    <property type="project" value="TreeGrafter"/>
</dbReference>
<proteinExistence type="predicted"/>
<dbReference type="SUPFAM" id="SSF47413">
    <property type="entry name" value="lambda repressor-like DNA-binding domains"/>
    <property type="match status" value="1"/>
</dbReference>
<dbReference type="RefSeq" id="WP_114068672.1">
    <property type="nucleotide sequence ID" value="NZ_CP030850.1"/>
</dbReference>
<evidence type="ECO:0000313" key="2">
    <source>
        <dbReference type="Proteomes" id="UP000251993"/>
    </source>
</evidence>
<gene>
    <name evidence="1" type="ORF">DR864_20210</name>
</gene>
<sequence>MDNLESENHYKMALKKVRELMKLRPQKGSVEGDEMDMLVTLIEAYESIHVPMQSSDPIAFLKFKMEQENLKQKDLIPYIGDKTKVSKVLNHRQELTVTMIQRLSKGLNIPINFLIPVL</sequence>
<accession>A0A344TMN3</accession>
<organism evidence="1 2">
    <name type="scientific">Runella rosea</name>
    <dbReference type="NCBI Taxonomy" id="2259595"/>
    <lineage>
        <taxon>Bacteria</taxon>
        <taxon>Pseudomonadati</taxon>
        <taxon>Bacteroidota</taxon>
        <taxon>Cytophagia</taxon>
        <taxon>Cytophagales</taxon>
        <taxon>Spirosomataceae</taxon>
        <taxon>Runella</taxon>
    </lineage>
</organism>
<dbReference type="InterPro" id="IPR039060">
    <property type="entry name" value="Antitox_HigA"/>
</dbReference>
<keyword evidence="2" id="KW-1185">Reference proteome</keyword>
<dbReference type="AlphaFoldDB" id="A0A344TMN3"/>
<reference evidence="1 2" key="1">
    <citation type="submission" date="2018-07" db="EMBL/GenBank/DDBJ databases">
        <title>Genome sequencing of Runella.</title>
        <authorList>
            <person name="Baek M.-G."/>
            <person name="Yi H."/>
        </authorList>
    </citation>
    <scope>NUCLEOTIDE SEQUENCE [LARGE SCALE GENOMIC DNA]</scope>
    <source>
        <strain evidence="1 2">HYN0085</strain>
    </source>
</reference>
<evidence type="ECO:0008006" key="3">
    <source>
        <dbReference type="Google" id="ProtNLM"/>
    </source>
</evidence>
<dbReference type="GO" id="GO:0006355">
    <property type="term" value="P:regulation of DNA-templated transcription"/>
    <property type="evidence" value="ECO:0007669"/>
    <property type="project" value="InterPro"/>
</dbReference>
<name>A0A344TMN3_9BACT</name>
<dbReference type="PANTHER" id="PTHR40455">
    <property type="entry name" value="ANTITOXIN HIGA"/>
    <property type="match status" value="1"/>
</dbReference>
<protein>
    <recommendedName>
        <fullName evidence="3">HTH-type transcriptional regulator / antitoxin HigA</fullName>
    </recommendedName>
</protein>
<dbReference type="Proteomes" id="UP000251993">
    <property type="component" value="Chromosome"/>
</dbReference>
<dbReference type="EMBL" id="CP030850">
    <property type="protein sequence ID" value="AXE19904.1"/>
    <property type="molecule type" value="Genomic_DNA"/>
</dbReference>